<dbReference type="InterPro" id="IPR050259">
    <property type="entry name" value="SDR"/>
</dbReference>
<evidence type="ECO:0000256" key="2">
    <source>
        <dbReference type="ARBA" id="ARBA00023002"/>
    </source>
</evidence>
<reference evidence="3 4" key="1">
    <citation type="journal article" date="2013" name="Int. J. Syst. Evol. Microbiol.">
        <title>Ilumatobacter nonamiense sp. nov. and Ilumatobacter coccineum sp. nov., isolated from seashore sand.</title>
        <authorList>
            <person name="Matsumoto A."/>
            <person name="Kasai H."/>
            <person name="Matsuo Y."/>
            <person name="Shizuri Y."/>
            <person name="Ichikawa N."/>
            <person name="Fujita N."/>
            <person name="Omura S."/>
            <person name="Takahashi Y."/>
        </authorList>
    </citation>
    <scope>NUCLEOTIDE SEQUENCE [LARGE SCALE GENOMIC DNA]</scope>
    <source>
        <strain evidence="4">NBRC 103263 / KCTC 29153 / YM16-304</strain>
    </source>
</reference>
<sequence length="270" mass="27723">MSEAAPPERSNLLDLEGRIALVSGAGQGVGAATAHHLAAQGAKVVVNDFVAERATEVATQINDGGGTAIGIQGDVTDFASVTAMVDAARDAFGPVDVLVNNAGNAGANPSAVTGKPFWEKDPEEWAPFLDVNLYGVLHCCRAVLPGMIDAGNGGRIITVLSDAGRVGEAGLEVYSAAKAGAGGLTRGLARSLGRFDITANNVAIAATRTPAIQAMTENEDLAKRVLKNYIIRRFGEPSDVAAMVTFLASKAAGWTTGQTYPVNGGFSVNQ</sequence>
<dbReference type="FunFam" id="3.40.50.720:FF:000084">
    <property type="entry name" value="Short-chain dehydrogenase reductase"/>
    <property type="match status" value="1"/>
</dbReference>
<dbReference type="PRINTS" id="PR00080">
    <property type="entry name" value="SDRFAMILY"/>
</dbReference>
<keyword evidence="2 3" id="KW-0560">Oxidoreductase</keyword>
<dbReference type="InterPro" id="IPR036291">
    <property type="entry name" value="NAD(P)-bd_dom_sf"/>
</dbReference>
<gene>
    <name evidence="3" type="ORF">YM304_17100</name>
</gene>
<dbReference type="Gene3D" id="3.40.50.720">
    <property type="entry name" value="NAD(P)-binding Rossmann-like Domain"/>
    <property type="match status" value="1"/>
</dbReference>
<organism evidence="3 4">
    <name type="scientific">Ilumatobacter coccineus (strain NBRC 103263 / KCTC 29153 / YM16-304)</name>
    <dbReference type="NCBI Taxonomy" id="1313172"/>
    <lineage>
        <taxon>Bacteria</taxon>
        <taxon>Bacillati</taxon>
        <taxon>Actinomycetota</taxon>
        <taxon>Acidimicrobiia</taxon>
        <taxon>Acidimicrobiales</taxon>
        <taxon>Ilumatobacteraceae</taxon>
        <taxon>Ilumatobacter</taxon>
    </lineage>
</organism>
<dbReference type="Pfam" id="PF13561">
    <property type="entry name" value="adh_short_C2"/>
    <property type="match status" value="1"/>
</dbReference>
<dbReference type="RefSeq" id="WP_015441271.1">
    <property type="nucleotide sequence ID" value="NC_020520.1"/>
</dbReference>
<evidence type="ECO:0000313" key="4">
    <source>
        <dbReference type="Proteomes" id="UP000011863"/>
    </source>
</evidence>
<dbReference type="OrthoDB" id="7064009at2"/>
<dbReference type="AlphaFoldDB" id="A0A6C7E1I0"/>
<protein>
    <submittedName>
        <fullName evidence="3">Putative 3-oxoacyl-[acyl-carrier-protein] reductase</fullName>
        <ecNumber evidence="3">1.1.1.100</ecNumber>
    </submittedName>
</protein>
<dbReference type="PANTHER" id="PTHR42879:SF2">
    <property type="entry name" value="3-OXOACYL-[ACYL-CARRIER-PROTEIN] REDUCTASE FABG"/>
    <property type="match status" value="1"/>
</dbReference>
<dbReference type="GO" id="GO:0004316">
    <property type="term" value="F:3-oxoacyl-[acyl-carrier-protein] reductase (NADPH) activity"/>
    <property type="evidence" value="ECO:0007669"/>
    <property type="project" value="UniProtKB-EC"/>
</dbReference>
<dbReference type="PRINTS" id="PR00081">
    <property type="entry name" value="GDHRDH"/>
</dbReference>
<dbReference type="PROSITE" id="PS00061">
    <property type="entry name" value="ADH_SHORT"/>
    <property type="match status" value="1"/>
</dbReference>
<dbReference type="EC" id="1.1.1.100" evidence="3"/>
<dbReference type="EMBL" id="AP012057">
    <property type="protein sequence ID" value="BAN02024.1"/>
    <property type="molecule type" value="Genomic_DNA"/>
</dbReference>
<dbReference type="InterPro" id="IPR002347">
    <property type="entry name" value="SDR_fam"/>
</dbReference>
<dbReference type="PANTHER" id="PTHR42879">
    <property type="entry name" value="3-OXOACYL-(ACYL-CARRIER-PROTEIN) REDUCTASE"/>
    <property type="match status" value="1"/>
</dbReference>
<evidence type="ECO:0000256" key="1">
    <source>
        <dbReference type="ARBA" id="ARBA00006484"/>
    </source>
</evidence>
<comment type="similarity">
    <text evidence="1">Belongs to the short-chain dehydrogenases/reductases (SDR) family.</text>
</comment>
<dbReference type="GO" id="GO:0032787">
    <property type="term" value="P:monocarboxylic acid metabolic process"/>
    <property type="evidence" value="ECO:0007669"/>
    <property type="project" value="UniProtKB-ARBA"/>
</dbReference>
<dbReference type="KEGG" id="aym:YM304_17100"/>
<dbReference type="InterPro" id="IPR020904">
    <property type="entry name" value="Sc_DH/Rdtase_CS"/>
</dbReference>
<dbReference type="SUPFAM" id="SSF51735">
    <property type="entry name" value="NAD(P)-binding Rossmann-fold domains"/>
    <property type="match status" value="1"/>
</dbReference>
<proteinExistence type="inferred from homology"/>
<keyword evidence="4" id="KW-1185">Reference proteome</keyword>
<accession>A0A6C7E1I0</accession>
<evidence type="ECO:0000313" key="3">
    <source>
        <dbReference type="EMBL" id="BAN02024.1"/>
    </source>
</evidence>
<name>A0A6C7E1I0_ILUCY</name>
<dbReference type="Proteomes" id="UP000011863">
    <property type="component" value="Chromosome"/>
</dbReference>